<sequence length="223" mass="24924">MSMTTTTTQVDFKEPRGSLSATSSTSTQTEISIHDVDGHEIYRSTRDRRWSGNSVLSHPKRGDLIRTEYFFGPNRDPVLRLLQSANVAPHELQVTGKWASRSARFTVPHGREFEWSYAKEKRADGRKIKYIVLRALGDVRDGEKMQWDRRVAQLARCPETRTPGTSRCSAGNGGQLQIDRAALQTLEIDESVVVATLLVMLKREIDRRRIIQTAVITGGGGGG</sequence>
<reference evidence="2" key="1">
    <citation type="submission" date="2022-11" db="EMBL/GenBank/DDBJ databases">
        <authorList>
            <person name="Petersen C."/>
        </authorList>
    </citation>
    <scope>NUCLEOTIDE SEQUENCE</scope>
    <source>
        <strain evidence="2">IBT 21917</strain>
    </source>
</reference>
<feature type="region of interest" description="Disordered" evidence="1">
    <location>
        <begin position="1"/>
        <end position="31"/>
    </location>
</feature>
<reference evidence="2" key="2">
    <citation type="journal article" date="2023" name="IMA Fungus">
        <title>Comparative genomic study of the Penicillium genus elucidates a diverse pangenome and 15 lateral gene transfer events.</title>
        <authorList>
            <person name="Petersen C."/>
            <person name="Sorensen T."/>
            <person name="Nielsen M.R."/>
            <person name="Sondergaard T.E."/>
            <person name="Sorensen J.L."/>
            <person name="Fitzpatrick D.A."/>
            <person name="Frisvad J.C."/>
            <person name="Nielsen K.L."/>
        </authorList>
    </citation>
    <scope>NUCLEOTIDE SEQUENCE</scope>
    <source>
        <strain evidence="2">IBT 21917</strain>
    </source>
</reference>
<organism evidence="2 3">
    <name type="scientific">Penicillium capsulatum</name>
    <dbReference type="NCBI Taxonomy" id="69766"/>
    <lineage>
        <taxon>Eukaryota</taxon>
        <taxon>Fungi</taxon>
        <taxon>Dikarya</taxon>
        <taxon>Ascomycota</taxon>
        <taxon>Pezizomycotina</taxon>
        <taxon>Eurotiomycetes</taxon>
        <taxon>Eurotiomycetidae</taxon>
        <taxon>Eurotiales</taxon>
        <taxon>Aspergillaceae</taxon>
        <taxon>Penicillium</taxon>
    </lineage>
</organism>
<name>A0A9W9IAU7_9EURO</name>
<keyword evidence="3" id="KW-1185">Reference proteome</keyword>
<dbReference type="EMBL" id="JAPQKO010000003">
    <property type="protein sequence ID" value="KAJ5172055.1"/>
    <property type="molecule type" value="Genomic_DNA"/>
</dbReference>
<comment type="caution">
    <text evidence="2">The sequence shown here is derived from an EMBL/GenBank/DDBJ whole genome shotgun (WGS) entry which is preliminary data.</text>
</comment>
<dbReference type="AlphaFoldDB" id="A0A9W9IAU7"/>
<protein>
    <submittedName>
        <fullName evidence="2">Uncharacterized protein</fullName>
    </submittedName>
</protein>
<dbReference type="Proteomes" id="UP001146351">
    <property type="component" value="Unassembled WGS sequence"/>
</dbReference>
<accession>A0A9W9IAU7</accession>
<dbReference type="OrthoDB" id="5325862at2759"/>
<gene>
    <name evidence="2" type="ORF">N7492_004648</name>
</gene>
<evidence type="ECO:0000256" key="1">
    <source>
        <dbReference type="SAM" id="MobiDB-lite"/>
    </source>
</evidence>
<feature type="compositionally biased region" description="Low complexity" evidence="1">
    <location>
        <begin position="18"/>
        <end position="31"/>
    </location>
</feature>
<evidence type="ECO:0000313" key="2">
    <source>
        <dbReference type="EMBL" id="KAJ5172055.1"/>
    </source>
</evidence>
<proteinExistence type="predicted"/>
<feature type="compositionally biased region" description="Polar residues" evidence="1">
    <location>
        <begin position="1"/>
        <end position="10"/>
    </location>
</feature>
<evidence type="ECO:0000313" key="3">
    <source>
        <dbReference type="Proteomes" id="UP001146351"/>
    </source>
</evidence>